<evidence type="ECO:0000313" key="3">
    <source>
        <dbReference type="Proteomes" id="UP001497644"/>
    </source>
</evidence>
<accession>A0AAV2NZT8</accession>
<organism evidence="2 3">
    <name type="scientific">Lasius platythorax</name>
    <dbReference type="NCBI Taxonomy" id="488582"/>
    <lineage>
        <taxon>Eukaryota</taxon>
        <taxon>Metazoa</taxon>
        <taxon>Ecdysozoa</taxon>
        <taxon>Arthropoda</taxon>
        <taxon>Hexapoda</taxon>
        <taxon>Insecta</taxon>
        <taxon>Pterygota</taxon>
        <taxon>Neoptera</taxon>
        <taxon>Endopterygota</taxon>
        <taxon>Hymenoptera</taxon>
        <taxon>Apocrita</taxon>
        <taxon>Aculeata</taxon>
        <taxon>Formicoidea</taxon>
        <taxon>Formicidae</taxon>
        <taxon>Formicinae</taxon>
        <taxon>Lasius</taxon>
        <taxon>Lasius</taxon>
    </lineage>
</organism>
<dbReference type="AlphaFoldDB" id="A0AAV2NZT8"/>
<evidence type="ECO:0000256" key="1">
    <source>
        <dbReference type="SAM" id="MobiDB-lite"/>
    </source>
</evidence>
<name>A0AAV2NZT8_9HYME</name>
<dbReference type="Proteomes" id="UP001497644">
    <property type="component" value="Chromosome 5"/>
</dbReference>
<reference evidence="2" key="1">
    <citation type="submission" date="2024-04" db="EMBL/GenBank/DDBJ databases">
        <authorList>
            <consortium name="Molecular Ecology Group"/>
        </authorList>
    </citation>
    <scope>NUCLEOTIDE SEQUENCE</scope>
</reference>
<evidence type="ECO:0000313" key="2">
    <source>
        <dbReference type="EMBL" id="CAL1684465.1"/>
    </source>
</evidence>
<feature type="region of interest" description="Disordered" evidence="1">
    <location>
        <begin position="53"/>
        <end position="76"/>
    </location>
</feature>
<keyword evidence="3" id="KW-1185">Reference proteome</keyword>
<protein>
    <submittedName>
        <fullName evidence="2">Uncharacterized protein</fullName>
    </submittedName>
</protein>
<gene>
    <name evidence="2" type="ORF">LPLAT_LOCUS10083</name>
</gene>
<dbReference type="EMBL" id="OZ034828">
    <property type="protein sequence ID" value="CAL1684465.1"/>
    <property type="molecule type" value="Genomic_DNA"/>
</dbReference>
<sequence>MRTRRDDDGVVRLRWTGIDEIRDAEASSPANTERSYAGEHRFQMRTVYNEYRGRGERVSRMPRARDSEGDTRGDDSRCHAFLTQIDRSTAKRDRRVYASFYQPMRRTSTDRRGCLLNEFKTFPRH</sequence>
<proteinExistence type="predicted"/>